<dbReference type="SUPFAM" id="SSF46774">
    <property type="entry name" value="ARID-like"/>
    <property type="match status" value="1"/>
</dbReference>
<dbReference type="InterPro" id="IPR001005">
    <property type="entry name" value="SANT/Myb"/>
</dbReference>
<dbReference type="PROSITE" id="PS51011">
    <property type="entry name" value="ARID"/>
    <property type="match status" value="1"/>
</dbReference>
<dbReference type="GO" id="GO:0003677">
    <property type="term" value="F:DNA binding"/>
    <property type="evidence" value="ECO:0007669"/>
    <property type="project" value="InterPro"/>
</dbReference>
<dbReference type="FunCoup" id="A0A1U8BFS2">
    <property type="interactions" value="17"/>
</dbReference>
<dbReference type="RefSeq" id="XP_010275662.1">
    <property type="nucleotide sequence ID" value="XM_010277360.2"/>
</dbReference>
<dbReference type="CDD" id="cd00167">
    <property type="entry name" value="SANT"/>
    <property type="match status" value="1"/>
</dbReference>
<sequence>MAGWSILTDGSALDCVEILRHLQSNGFCLDLDDSLKGGADSGKDKLQCLFSQILSVFLREISIGEEVRVLPAMLGDGRCVDLFKLFWVVRQKGGYDCVSRNGLWTSVAEEVSLGSSVTSSVKLVYVKYLDSLDRWLQRILRDKGITVGLSDCGGNLSLFSVELETEFGGMPSQTSEEKKKDDCHIKLDSDENNISLLVTENTYNTPEVRSVMVLDNDNADDDDVMILERNAVNEETLSRKRKRKSISEMLNWVTEVAKNPGDFANEMLPGSCSGKEFLVQALLAREALFLRRHIPSTIVQSLLQKKMKMHPSMYEDHIGGDHQSTERLRCSERISVKKSHSLSCSKSSSATKNDMNIGFNPFNKVLENSYNNRLLAAVDSLSENAALGLDGDDDFEKQVPVGPHFQAEVPEWTGAVSESDSKWLGKRVWPLDLGERISIIERDPIGKGRSHSCGCKLPGSVECIRFHIAEKRMRLKLELGSAFHHWRFNYMGEEVSLSWTEEEEKRFKTIVRLNPPSLDKCFWNQAFKSFPTKKRKDLVSYYFNVFLLRRRSYQNRVSPNNIDSDDDESEFGSVSNGFGHEALKVAGSKSVFCAQNKQCVDLEGYTC</sequence>
<dbReference type="InParanoid" id="A0A1U8BFS2"/>
<dbReference type="PANTHER" id="PTHR46410">
    <property type="entry name" value="AT-RICH INTERACTIVE DOMAIN-CONTAINING PROTEIN 2"/>
    <property type="match status" value="1"/>
</dbReference>
<accession>A0A1U8BFS2</accession>
<evidence type="ECO:0000256" key="1">
    <source>
        <dbReference type="ARBA" id="ARBA00023242"/>
    </source>
</evidence>
<keyword evidence="1" id="KW-0539">Nucleus</keyword>
<dbReference type="OMA" id="IFPMDCK"/>
<dbReference type="GeneID" id="104610641"/>
<dbReference type="eggNOG" id="ENOG502QVAG">
    <property type="taxonomic scope" value="Eukaryota"/>
</dbReference>
<evidence type="ECO:0000313" key="3">
    <source>
        <dbReference type="Proteomes" id="UP000189703"/>
    </source>
</evidence>
<dbReference type="KEGG" id="nnu:104610641"/>
<dbReference type="InterPro" id="IPR001606">
    <property type="entry name" value="ARID_dom"/>
</dbReference>
<protein>
    <submittedName>
        <fullName evidence="4">AT-rich interactive domain-containing protein 2-like</fullName>
    </submittedName>
</protein>
<dbReference type="Proteomes" id="UP000189703">
    <property type="component" value="Unplaced"/>
</dbReference>
<feature type="domain" description="ARID" evidence="2">
    <location>
        <begin position="44"/>
        <end position="137"/>
    </location>
</feature>
<dbReference type="CDD" id="cd16100">
    <property type="entry name" value="ARID"/>
    <property type="match status" value="1"/>
</dbReference>
<name>A0A1U8BFS2_NELNU</name>
<dbReference type="PANTHER" id="PTHR46410:SF1">
    <property type="entry name" value="AT-RICH INTERACTIVE DOMAIN-CONTAINING PROTEIN 1"/>
    <property type="match status" value="1"/>
</dbReference>
<proteinExistence type="predicted"/>
<dbReference type="InterPro" id="IPR036431">
    <property type="entry name" value="ARID_dom_sf"/>
</dbReference>
<keyword evidence="3" id="KW-1185">Reference proteome</keyword>
<evidence type="ECO:0000259" key="2">
    <source>
        <dbReference type="PROSITE" id="PS51011"/>
    </source>
</evidence>
<organism evidence="3 4">
    <name type="scientific">Nelumbo nucifera</name>
    <name type="common">Sacred lotus</name>
    <dbReference type="NCBI Taxonomy" id="4432"/>
    <lineage>
        <taxon>Eukaryota</taxon>
        <taxon>Viridiplantae</taxon>
        <taxon>Streptophyta</taxon>
        <taxon>Embryophyta</taxon>
        <taxon>Tracheophyta</taxon>
        <taxon>Spermatophyta</taxon>
        <taxon>Magnoliopsida</taxon>
        <taxon>Proteales</taxon>
        <taxon>Nelumbonaceae</taxon>
        <taxon>Nelumbo</taxon>
    </lineage>
</organism>
<dbReference type="SMART" id="SM01189">
    <property type="entry name" value="ELM2"/>
    <property type="match status" value="1"/>
</dbReference>
<dbReference type="OrthoDB" id="1938591at2759"/>
<evidence type="ECO:0000313" key="4">
    <source>
        <dbReference type="RefSeq" id="XP_010275662.1"/>
    </source>
</evidence>
<dbReference type="Gene3D" id="1.10.150.60">
    <property type="entry name" value="ARID DNA-binding domain"/>
    <property type="match status" value="1"/>
</dbReference>
<dbReference type="SMART" id="SM00501">
    <property type="entry name" value="BRIGHT"/>
    <property type="match status" value="1"/>
</dbReference>
<dbReference type="SMART" id="SM01014">
    <property type="entry name" value="ARID"/>
    <property type="match status" value="1"/>
</dbReference>
<dbReference type="InterPro" id="IPR000949">
    <property type="entry name" value="ELM2_dom"/>
</dbReference>
<gene>
    <name evidence="4" type="primary">LOC104610641</name>
</gene>
<reference evidence="4" key="1">
    <citation type="submission" date="2025-08" db="UniProtKB">
        <authorList>
            <consortium name="RefSeq"/>
        </authorList>
    </citation>
    <scope>IDENTIFICATION</scope>
</reference>
<dbReference type="Pfam" id="PF01388">
    <property type="entry name" value="ARID"/>
    <property type="match status" value="1"/>
</dbReference>
<dbReference type="AlphaFoldDB" id="A0A1U8BFS2"/>